<dbReference type="EMBL" id="CP123504">
    <property type="protein sequence ID" value="WGM01545.1"/>
    <property type="molecule type" value="Genomic_DNA"/>
</dbReference>
<keyword evidence="5 6" id="KW-0472">Membrane</keyword>
<dbReference type="GO" id="GO:0005886">
    <property type="term" value="C:plasma membrane"/>
    <property type="evidence" value="ECO:0007669"/>
    <property type="project" value="TreeGrafter"/>
</dbReference>
<dbReference type="GO" id="GO:0015209">
    <property type="term" value="F:cytosine transmembrane transporter activity"/>
    <property type="evidence" value="ECO:0007669"/>
    <property type="project" value="InterPro"/>
</dbReference>
<evidence type="ECO:0000256" key="2">
    <source>
        <dbReference type="ARBA" id="ARBA00008974"/>
    </source>
</evidence>
<organism evidence="7 8">
    <name type="scientific">Arsenophonus nasoniae</name>
    <name type="common">son-killer infecting Nasonia vitripennis</name>
    <dbReference type="NCBI Taxonomy" id="638"/>
    <lineage>
        <taxon>Bacteria</taxon>
        <taxon>Pseudomonadati</taxon>
        <taxon>Pseudomonadota</taxon>
        <taxon>Gammaproteobacteria</taxon>
        <taxon>Enterobacterales</taxon>
        <taxon>Morganellaceae</taxon>
        <taxon>Arsenophonus</taxon>
    </lineage>
</organism>
<dbReference type="InterPro" id="IPR030191">
    <property type="entry name" value="CodB"/>
</dbReference>
<sequence>MNLIDNYPTSRVPTNIRLSFLSVTLVHAGMLTALDQFMLGAVLGNSMTLADAFLAIFISSIIFGIITFALGLAGMKEGLSSSLLARWCGFGRIGSVLVSLTIAISLVGWFGVQNAVFAKGLNYALGNKLGFEWSATLSGLFLTILVAFGFKALRFTAWIAVPFFVIVVLFISAGILKHHNTIDLIQSVPNGETITLSSAITLIMGGCIVATLVTPDMSRYSKNSRQVFWMVMVSIILGEFVINGLAILLARALNTSDVVTIMTQTAGGIGLLVVIFSTLRVNDINLYSSSLSIANSISVLTGKKVNYTIITLSIGIIGTTFSVLGILDKFVGFLTILGVVFPPIVGVMLTDYFIIKTHRNILKETQQGEKIPANKDTPLIGWNAVFACVIASILGITVETGIPTINSLLAASIIYVLLSIIKK</sequence>
<feature type="transmembrane region" description="Helical" evidence="6">
    <location>
        <begin position="379"/>
        <end position="398"/>
    </location>
</feature>
<dbReference type="Gene3D" id="1.10.4160.10">
    <property type="entry name" value="Hydantoin permease"/>
    <property type="match status" value="1"/>
</dbReference>
<dbReference type="Proteomes" id="UP001177595">
    <property type="component" value="Chromosome"/>
</dbReference>
<feature type="transmembrane region" description="Helical" evidence="6">
    <location>
        <begin position="130"/>
        <end position="150"/>
    </location>
</feature>
<keyword evidence="3 6" id="KW-0812">Transmembrane</keyword>
<protein>
    <submittedName>
        <fullName evidence="7">Cytosine permease</fullName>
    </submittedName>
</protein>
<reference evidence="7" key="1">
    <citation type="submission" date="2023-04" db="EMBL/GenBank/DDBJ databases">
        <title>Genome dynamics across the evolutionary transition to endosymbiosis.</title>
        <authorList>
            <person name="Siozios S."/>
            <person name="Nadal-Jimenez P."/>
            <person name="Azagi T."/>
            <person name="Sprong H."/>
            <person name="Frost C.L."/>
            <person name="Parratt S.R."/>
            <person name="Taylor G."/>
            <person name="Brettell L."/>
            <person name="Lew K.C."/>
            <person name="Croft L."/>
            <person name="King K.C."/>
            <person name="Brockhurst M.A."/>
            <person name="Hypsa V."/>
            <person name="Novakova E."/>
            <person name="Darby A.C."/>
            <person name="Hurst G.D.D."/>
        </authorList>
    </citation>
    <scope>NUCLEOTIDE SEQUENCE</scope>
    <source>
        <strain evidence="7">APv</strain>
    </source>
</reference>
<proteinExistence type="inferred from homology"/>
<evidence type="ECO:0000313" key="7">
    <source>
        <dbReference type="EMBL" id="WGM01545.1"/>
    </source>
</evidence>
<evidence type="ECO:0000256" key="4">
    <source>
        <dbReference type="ARBA" id="ARBA00022989"/>
    </source>
</evidence>
<dbReference type="Pfam" id="PF02133">
    <property type="entry name" value="Transp_cyt_pur"/>
    <property type="match status" value="1"/>
</dbReference>
<feature type="transmembrane region" description="Helical" evidence="6">
    <location>
        <begin position="333"/>
        <end position="355"/>
    </location>
</feature>
<feature type="transmembrane region" description="Helical" evidence="6">
    <location>
        <begin position="261"/>
        <end position="279"/>
    </location>
</feature>
<evidence type="ECO:0000313" key="8">
    <source>
        <dbReference type="Proteomes" id="UP001177595"/>
    </source>
</evidence>
<evidence type="ECO:0000256" key="3">
    <source>
        <dbReference type="ARBA" id="ARBA00022692"/>
    </source>
</evidence>
<comment type="subcellular location">
    <subcellularLocation>
        <location evidence="1">Membrane</location>
        <topology evidence="1">Multi-pass membrane protein</topology>
    </subcellularLocation>
</comment>
<feature type="transmembrane region" description="Helical" evidence="6">
    <location>
        <begin position="305"/>
        <end position="327"/>
    </location>
</feature>
<evidence type="ECO:0000256" key="5">
    <source>
        <dbReference type="ARBA" id="ARBA00023136"/>
    </source>
</evidence>
<comment type="similarity">
    <text evidence="2">Belongs to the purine-cytosine permease (2.A.39) family.</text>
</comment>
<keyword evidence="4 6" id="KW-1133">Transmembrane helix</keyword>
<gene>
    <name evidence="7" type="ORF">QE210_17375</name>
</gene>
<feature type="transmembrane region" description="Helical" evidence="6">
    <location>
        <begin position="52"/>
        <end position="75"/>
    </location>
</feature>
<accession>A0AA95GRD3</accession>
<feature type="transmembrane region" description="Helical" evidence="6">
    <location>
        <begin position="196"/>
        <end position="215"/>
    </location>
</feature>
<dbReference type="InterPro" id="IPR001248">
    <property type="entry name" value="Pur-cyt_permease"/>
</dbReference>
<name>A0AA95GRD3_9GAMM</name>
<evidence type="ECO:0000256" key="6">
    <source>
        <dbReference type="SAM" id="Phobius"/>
    </source>
</evidence>
<feature type="transmembrane region" description="Helical" evidence="6">
    <location>
        <begin position="87"/>
        <end position="110"/>
    </location>
</feature>
<feature type="transmembrane region" description="Helical" evidence="6">
    <location>
        <begin position="227"/>
        <end position="249"/>
    </location>
</feature>
<feature type="transmembrane region" description="Helical" evidence="6">
    <location>
        <begin position="157"/>
        <end position="176"/>
    </location>
</feature>
<dbReference type="CDD" id="cd11484">
    <property type="entry name" value="SLC-NCS1sbd_CobB-like"/>
    <property type="match status" value="1"/>
</dbReference>
<dbReference type="AlphaFoldDB" id="A0AA95GRD3"/>
<evidence type="ECO:0000256" key="1">
    <source>
        <dbReference type="ARBA" id="ARBA00004141"/>
    </source>
</evidence>
<dbReference type="PANTHER" id="PTHR30569">
    <property type="entry name" value="CYTOSINE TRANSPORTER CODB"/>
    <property type="match status" value="1"/>
</dbReference>
<dbReference type="RefSeq" id="WP_280625064.1">
    <property type="nucleotide sequence ID" value="NZ_CP123504.1"/>
</dbReference>
<dbReference type="PANTHER" id="PTHR30569:SF0">
    <property type="entry name" value="CYTOSINE PERMEASE"/>
    <property type="match status" value="1"/>
</dbReference>
<feature type="transmembrane region" description="Helical" evidence="6">
    <location>
        <begin position="20"/>
        <end position="40"/>
    </location>
</feature>
<feature type="transmembrane region" description="Helical" evidence="6">
    <location>
        <begin position="404"/>
        <end position="421"/>
    </location>
</feature>